<evidence type="ECO:0000313" key="4">
    <source>
        <dbReference type="Proteomes" id="UP001476798"/>
    </source>
</evidence>
<proteinExistence type="predicted"/>
<keyword evidence="2" id="KW-0067">ATP-binding</keyword>
<dbReference type="InterPro" id="IPR011009">
    <property type="entry name" value="Kinase-like_dom_sf"/>
</dbReference>
<dbReference type="SUPFAM" id="SSF56112">
    <property type="entry name" value="Protein kinase-like (PK-like)"/>
    <property type="match status" value="1"/>
</dbReference>
<evidence type="ECO:0000256" key="2">
    <source>
        <dbReference type="ARBA" id="ARBA00022840"/>
    </source>
</evidence>
<name>A0ABV0PVA1_9TELE</name>
<organism evidence="3 4">
    <name type="scientific">Goodea atripinnis</name>
    <dbReference type="NCBI Taxonomy" id="208336"/>
    <lineage>
        <taxon>Eukaryota</taxon>
        <taxon>Metazoa</taxon>
        <taxon>Chordata</taxon>
        <taxon>Craniata</taxon>
        <taxon>Vertebrata</taxon>
        <taxon>Euteleostomi</taxon>
        <taxon>Actinopterygii</taxon>
        <taxon>Neopterygii</taxon>
        <taxon>Teleostei</taxon>
        <taxon>Neoteleostei</taxon>
        <taxon>Acanthomorphata</taxon>
        <taxon>Ovalentaria</taxon>
        <taxon>Atherinomorphae</taxon>
        <taxon>Cyprinodontiformes</taxon>
        <taxon>Goodeidae</taxon>
        <taxon>Goodea</taxon>
    </lineage>
</organism>
<gene>
    <name evidence="3" type="ORF">GOODEAATRI_004521</name>
</gene>
<dbReference type="Gene3D" id="1.10.510.10">
    <property type="entry name" value="Transferase(Phosphotransferase) domain 1"/>
    <property type="match status" value="1"/>
</dbReference>
<protein>
    <submittedName>
        <fullName evidence="3">Uncharacterized protein</fullName>
    </submittedName>
</protein>
<keyword evidence="1" id="KW-0547">Nucleotide-binding</keyword>
<reference evidence="3 4" key="1">
    <citation type="submission" date="2021-06" db="EMBL/GenBank/DDBJ databases">
        <authorList>
            <person name="Palmer J.M."/>
        </authorList>
    </citation>
    <scope>NUCLEOTIDE SEQUENCE [LARGE SCALE GENOMIC DNA]</scope>
    <source>
        <strain evidence="3 4">GA_2019</strain>
        <tissue evidence="3">Muscle</tissue>
    </source>
</reference>
<evidence type="ECO:0000256" key="1">
    <source>
        <dbReference type="ARBA" id="ARBA00022741"/>
    </source>
</evidence>
<sequence length="211" mass="23685">MMHYSNWLIDVKNRASLRNACRTTPDTGWINSVRNNGVDTQNNNLQPNENISELLVTTHLWRKGKTAIKGSVRRGSTLLRQLDILFEFPSPLQVRAEGEGVLRYHGNGQLTGRSSEASANNLNPLFPGTNELDQVAKIHNVLGTPDQSLLQKFKQAMHFNFPPKKGTGISRLLPSCPAPALSLLYQMLAYDSDERITAETALTHTYFREIR</sequence>
<keyword evidence="4" id="KW-1185">Reference proteome</keyword>
<dbReference type="PANTHER" id="PTHR24055">
    <property type="entry name" value="MITOGEN-ACTIVATED PROTEIN KINASE"/>
    <property type="match status" value="1"/>
</dbReference>
<comment type="caution">
    <text evidence="3">The sequence shown here is derived from an EMBL/GenBank/DDBJ whole genome shotgun (WGS) entry which is preliminary data.</text>
</comment>
<dbReference type="Proteomes" id="UP001476798">
    <property type="component" value="Unassembled WGS sequence"/>
</dbReference>
<evidence type="ECO:0000313" key="3">
    <source>
        <dbReference type="EMBL" id="MEQ2187419.1"/>
    </source>
</evidence>
<dbReference type="EMBL" id="JAHRIO010090152">
    <property type="protein sequence ID" value="MEQ2187419.1"/>
    <property type="molecule type" value="Genomic_DNA"/>
</dbReference>
<dbReference type="InterPro" id="IPR050117">
    <property type="entry name" value="MAPK"/>
</dbReference>
<accession>A0ABV0PVA1</accession>